<dbReference type="Proteomes" id="UP000601768">
    <property type="component" value="Unassembled WGS sequence"/>
</dbReference>
<keyword evidence="2" id="KW-0812">Transmembrane</keyword>
<dbReference type="InterPro" id="IPR050445">
    <property type="entry name" value="Bact_polysacc_biosynth/exp"/>
</dbReference>
<evidence type="ECO:0000256" key="2">
    <source>
        <dbReference type="SAM" id="Phobius"/>
    </source>
</evidence>
<keyword evidence="2" id="KW-1133">Transmembrane helix</keyword>
<reference evidence="3" key="2">
    <citation type="submission" date="2020-08" db="EMBL/GenBank/DDBJ databases">
        <authorList>
            <person name="Lai Q."/>
        </authorList>
    </citation>
    <scope>NUCLEOTIDE SEQUENCE</scope>
    <source>
        <strain evidence="3">S27-2</strain>
    </source>
</reference>
<comment type="caution">
    <text evidence="3">The sequence shown here is derived from an EMBL/GenBank/DDBJ whole genome shotgun (WGS) entry which is preliminary data.</text>
</comment>
<evidence type="ECO:0000256" key="1">
    <source>
        <dbReference type="SAM" id="MobiDB-lite"/>
    </source>
</evidence>
<feature type="transmembrane region" description="Helical" evidence="2">
    <location>
        <begin position="83"/>
        <end position="105"/>
    </location>
</feature>
<reference evidence="3" key="1">
    <citation type="journal article" date="2018" name="Int. J. Syst. Evol. Microbiol.">
        <title>Neptunicella marina gen. nov., sp. nov., isolated from surface seawater.</title>
        <authorList>
            <person name="Liu X."/>
            <person name="Lai Q."/>
            <person name="Du Y."/>
            <person name="Zhang X."/>
            <person name="Liu Z."/>
            <person name="Sun F."/>
            <person name="Shao Z."/>
        </authorList>
    </citation>
    <scope>NUCLEOTIDE SEQUENCE</scope>
    <source>
        <strain evidence="3">S27-2</strain>
    </source>
</reference>
<evidence type="ECO:0000313" key="3">
    <source>
        <dbReference type="EMBL" id="MBC3764954.1"/>
    </source>
</evidence>
<sequence>MQQAEELKRVNLPLALRILQRVRNLKPSKKILVEISRVSNELKKTEPDIMSSSSNETDYEPNANSDSGFTKQSVQNPIRLKKWFATPFSVFVLIPFLLFFIYQALIASARYESHAQIIIQQPNGMSTLDPKLALLSGFSGGSAVGQDTQLLKAFIYSNDLLQYLNENYNWKKHFSDTNYDVVSRLSSDASAEDQLDYFKSHVTIEIDEKSSVFTIRTQAYEPKYANELAKAIVNRAEWYINKIGHDLAKAQLTFVQNEHEIVIDKLQRAKSELLAFQSKYNFLDPEAEGAALAQITYGLESQIATKKSELRALKSSMSEQAPAVMLANEQLKALETQLEHERERLTDISPSEQTSSEKSDISVNEVIAKFSEYKMNLQFALEAYTASQVSLEKSRIEAYRQLKYLVVVENPTVPEDASYPEILYNCALFIVLLSMLFGVIRIVLATIEELK</sequence>
<dbReference type="EMBL" id="JACNEP010000002">
    <property type="protein sequence ID" value="MBC3764954.1"/>
    <property type="molecule type" value="Genomic_DNA"/>
</dbReference>
<accession>A0A8J6IRH8</accession>
<dbReference type="PANTHER" id="PTHR32309">
    <property type="entry name" value="TYROSINE-PROTEIN KINASE"/>
    <property type="match status" value="1"/>
</dbReference>
<evidence type="ECO:0000313" key="4">
    <source>
        <dbReference type="Proteomes" id="UP000601768"/>
    </source>
</evidence>
<feature type="compositionally biased region" description="Polar residues" evidence="1">
    <location>
        <begin position="50"/>
        <end position="71"/>
    </location>
</feature>
<feature type="region of interest" description="Disordered" evidence="1">
    <location>
        <begin position="45"/>
        <end position="71"/>
    </location>
</feature>
<dbReference type="GO" id="GO:0004713">
    <property type="term" value="F:protein tyrosine kinase activity"/>
    <property type="evidence" value="ECO:0007669"/>
    <property type="project" value="TreeGrafter"/>
</dbReference>
<feature type="transmembrane region" description="Helical" evidence="2">
    <location>
        <begin position="422"/>
        <end position="444"/>
    </location>
</feature>
<keyword evidence="4" id="KW-1185">Reference proteome</keyword>
<dbReference type="GO" id="GO:0005886">
    <property type="term" value="C:plasma membrane"/>
    <property type="evidence" value="ECO:0007669"/>
    <property type="project" value="TreeGrafter"/>
</dbReference>
<dbReference type="AlphaFoldDB" id="A0A8J6IRH8"/>
<gene>
    <name evidence="3" type="ORF">H8B19_03635</name>
</gene>
<organism evidence="3 4">
    <name type="scientific">Neptunicella marina</name>
    <dbReference type="NCBI Taxonomy" id="2125989"/>
    <lineage>
        <taxon>Bacteria</taxon>
        <taxon>Pseudomonadati</taxon>
        <taxon>Pseudomonadota</taxon>
        <taxon>Gammaproteobacteria</taxon>
        <taxon>Alteromonadales</taxon>
        <taxon>Alteromonadaceae</taxon>
        <taxon>Neptunicella</taxon>
    </lineage>
</organism>
<name>A0A8J6IRH8_9ALTE</name>
<proteinExistence type="predicted"/>
<protein>
    <submittedName>
        <fullName evidence="3">Lipopolysaccharide biosynthesis protein</fullName>
    </submittedName>
</protein>
<keyword evidence="2" id="KW-0472">Membrane</keyword>
<dbReference type="PANTHER" id="PTHR32309:SF13">
    <property type="entry name" value="FERRIC ENTEROBACTIN TRANSPORT PROTEIN FEPE"/>
    <property type="match status" value="1"/>
</dbReference>